<dbReference type="SUPFAM" id="SSF56300">
    <property type="entry name" value="Metallo-dependent phosphatases"/>
    <property type="match status" value="1"/>
</dbReference>
<keyword evidence="2" id="KW-0479">Metal-binding</keyword>
<comment type="similarity">
    <text evidence="1 2">Belongs to the metallophosphoesterase superfamily. YfcE family.</text>
</comment>
<organism evidence="4 5">
    <name type="scientific">Jiella endophytica</name>
    <dbReference type="NCBI Taxonomy" id="2558362"/>
    <lineage>
        <taxon>Bacteria</taxon>
        <taxon>Pseudomonadati</taxon>
        <taxon>Pseudomonadota</taxon>
        <taxon>Alphaproteobacteria</taxon>
        <taxon>Hyphomicrobiales</taxon>
        <taxon>Aurantimonadaceae</taxon>
        <taxon>Jiella</taxon>
    </lineage>
</organism>
<keyword evidence="5" id="KW-1185">Reference proteome</keyword>
<feature type="domain" description="Calcineurin-like phosphoesterase" evidence="3">
    <location>
        <begin position="4"/>
        <end position="141"/>
    </location>
</feature>
<dbReference type="Gene3D" id="3.60.21.10">
    <property type="match status" value="1"/>
</dbReference>
<dbReference type="InterPro" id="IPR029052">
    <property type="entry name" value="Metallo-depent_PP-like"/>
</dbReference>
<dbReference type="GO" id="GO:0046872">
    <property type="term" value="F:metal ion binding"/>
    <property type="evidence" value="ECO:0007669"/>
    <property type="project" value="UniProtKB-KW"/>
</dbReference>
<evidence type="ECO:0000313" key="5">
    <source>
        <dbReference type="Proteomes" id="UP000298179"/>
    </source>
</evidence>
<dbReference type="EC" id="3.1.4.-" evidence="2"/>
<protein>
    <recommendedName>
        <fullName evidence="2">Phosphoesterase</fullName>
        <ecNumber evidence="2">3.1.4.-</ecNumber>
    </recommendedName>
</protein>
<dbReference type="RefSeq" id="WP_134763451.1">
    <property type="nucleotide sequence ID" value="NZ_SOZD01000006.1"/>
</dbReference>
<proteinExistence type="inferred from homology"/>
<dbReference type="Pfam" id="PF12850">
    <property type="entry name" value="Metallophos_2"/>
    <property type="match status" value="1"/>
</dbReference>
<dbReference type="InterPro" id="IPR024654">
    <property type="entry name" value="Calcineurin-like_PHP_lpxH"/>
</dbReference>
<evidence type="ECO:0000259" key="3">
    <source>
        <dbReference type="Pfam" id="PF12850"/>
    </source>
</evidence>
<dbReference type="AlphaFoldDB" id="A0A4Y8RDU6"/>
<accession>A0A4Y8RDU6</accession>
<dbReference type="Proteomes" id="UP000298179">
    <property type="component" value="Unassembled WGS sequence"/>
</dbReference>
<name>A0A4Y8RDU6_9HYPH</name>
<comment type="caution">
    <text evidence="4">The sequence shown here is derived from an EMBL/GenBank/DDBJ whole genome shotgun (WGS) entry which is preliminary data.</text>
</comment>
<evidence type="ECO:0000256" key="2">
    <source>
        <dbReference type="RuleBase" id="RU362039"/>
    </source>
</evidence>
<gene>
    <name evidence="4" type="ORF">E3C22_18975</name>
</gene>
<dbReference type="NCBIfam" id="TIGR00040">
    <property type="entry name" value="yfcE"/>
    <property type="match status" value="1"/>
</dbReference>
<evidence type="ECO:0000313" key="4">
    <source>
        <dbReference type="EMBL" id="TFF19771.1"/>
    </source>
</evidence>
<dbReference type="PANTHER" id="PTHR11124">
    <property type="entry name" value="VACUOLAR SORTING PROTEIN VPS29"/>
    <property type="match status" value="1"/>
</dbReference>
<dbReference type="OrthoDB" id="9785951at2"/>
<evidence type="ECO:0000256" key="1">
    <source>
        <dbReference type="ARBA" id="ARBA00008950"/>
    </source>
</evidence>
<sequence>MPVIGIISDTHGLLRPEALERLEGVRHIIHAGDIGAEEIVPRLEEIAPVTAIRGNVDKAKWTRAFPETASVELFGQRFFVIHDRGDLAFDPAAEGYHAVISGHSHKPGIETVQGVLYLNPGSAGRRRFKLPVTVATIVIEDGAITPTIHAIEERPID</sequence>
<dbReference type="EMBL" id="SOZD01000006">
    <property type="protein sequence ID" value="TFF19771.1"/>
    <property type="molecule type" value="Genomic_DNA"/>
</dbReference>
<comment type="cofactor">
    <cofactor evidence="2">
        <name>a divalent metal cation</name>
        <dbReference type="ChEBI" id="CHEBI:60240"/>
    </cofactor>
</comment>
<reference evidence="4 5" key="1">
    <citation type="submission" date="2019-03" db="EMBL/GenBank/DDBJ databases">
        <title>Jiella endophytica sp. nov., a novel endophytic bacterium isolated from root of Ficus microcarpa Linn. f.</title>
        <authorList>
            <person name="Tuo L."/>
        </authorList>
    </citation>
    <scope>NUCLEOTIDE SEQUENCE [LARGE SCALE GENOMIC DNA]</scope>
    <source>
        <strain evidence="4 5">CBS5Q-3</strain>
    </source>
</reference>
<dbReference type="InterPro" id="IPR000979">
    <property type="entry name" value="Phosphodiesterase_MJ0936/Vps29"/>
</dbReference>
<dbReference type="GO" id="GO:0016787">
    <property type="term" value="F:hydrolase activity"/>
    <property type="evidence" value="ECO:0007669"/>
    <property type="project" value="UniProtKB-UniRule"/>
</dbReference>